<evidence type="ECO:0000256" key="2">
    <source>
        <dbReference type="ARBA" id="ARBA00022741"/>
    </source>
</evidence>
<feature type="domain" description="ABC transporter" evidence="4">
    <location>
        <begin position="3"/>
        <end position="235"/>
    </location>
</feature>
<proteinExistence type="predicted"/>
<comment type="caution">
    <text evidence="5">The sequence shown here is derived from an EMBL/GenBank/DDBJ whole genome shotgun (WGS) entry which is preliminary data.</text>
</comment>
<keyword evidence="2" id="KW-0547">Nucleotide-binding</keyword>
<dbReference type="InterPro" id="IPR017871">
    <property type="entry name" value="ABC_transporter-like_CS"/>
</dbReference>
<dbReference type="PANTHER" id="PTHR42794:SF2">
    <property type="entry name" value="ABC TRANSPORTER ATP-BINDING PROTEIN"/>
    <property type="match status" value="1"/>
</dbReference>
<evidence type="ECO:0000256" key="1">
    <source>
        <dbReference type="ARBA" id="ARBA00022448"/>
    </source>
</evidence>
<dbReference type="GO" id="GO:0016887">
    <property type="term" value="F:ATP hydrolysis activity"/>
    <property type="evidence" value="ECO:0007669"/>
    <property type="project" value="InterPro"/>
</dbReference>
<evidence type="ECO:0000313" key="5">
    <source>
        <dbReference type="EMBL" id="OUE18678.1"/>
    </source>
</evidence>
<dbReference type="EMBL" id="MDJW01000012">
    <property type="protein sequence ID" value="OUE18678.1"/>
    <property type="molecule type" value="Genomic_DNA"/>
</dbReference>
<dbReference type="FunFam" id="3.40.50.300:FF:000134">
    <property type="entry name" value="Iron-enterobactin ABC transporter ATP-binding protein"/>
    <property type="match status" value="1"/>
</dbReference>
<dbReference type="InterPro" id="IPR027417">
    <property type="entry name" value="P-loop_NTPase"/>
</dbReference>
<accession>A0A251Y3W6</accession>
<dbReference type="AlphaFoldDB" id="A0A251Y3W6"/>
<name>A0A251Y3W6_9MICO</name>
<dbReference type="PANTHER" id="PTHR42794">
    <property type="entry name" value="HEMIN IMPORT ATP-BINDING PROTEIN HMUV"/>
    <property type="match status" value="1"/>
</dbReference>
<dbReference type="GO" id="GO:0005524">
    <property type="term" value="F:ATP binding"/>
    <property type="evidence" value="ECO:0007669"/>
    <property type="project" value="UniProtKB-KW"/>
</dbReference>
<keyword evidence="3 5" id="KW-0067">ATP-binding</keyword>
<organism evidence="5 6">
    <name type="scientific">Clavibacter michiganensis</name>
    <dbReference type="NCBI Taxonomy" id="28447"/>
    <lineage>
        <taxon>Bacteria</taxon>
        <taxon>Bacillati</taxon>
        <taxon>Actinomycetota</taxon>
        <taxon>Actinomycetes</taxon>
        <taxon>Micrococcales</taxon>
        <taxon>Microbacteriaceae</taxon>
        <taxon>Clavibacter</taxon>
    </lineage>
</organism>
<evidence type="ECO:0000313" key="6">
    <source>
        <dbReference type="Proteomes" id="UP000194837"/>
    </source>
</evidence>
<dbReference type="PROSITE" id="PS00211">
    <property type="entry name" value="ABC_TRANSPORTER_1"/>
    <property type="match status" value="1"/>
</dbReference>
<sequence>MRLSIEDVAVRIGRATPVTQATLEARDGELVGLVGPNGSGKSTLLKALYRALPVAHGTVLLGDRDLRRMRPRDSARLVAALTQDHGDDGALDVRAVVATGLTPHKGALDPDTDDDRALVDACLARTGAGHLADRAVRSLSGGERQRVMLAAALAQRPRILVLDEPTNHLDVATQLELLDLVRGLGVTVVVALHDLNLAAAYCDRIHVVHRGRIVAGGTPDEVLRPGILRDVFGVDVHLGEHPVTGRRHLFFSTPPTTPTQDGRP</sequence>
<dbReference type="InterPro" id="IPR003593">
    <property type="entry name" value="AAA+_ATPase"/>
</dbReference>
<protein>
    <submittedName>
        <fullName evidence="5">Iron(3+)-hydroxamate import ATP-binding protein FhuC</fullName>
    </submittedName>
</protein>
<dbReference type="Proteomes" id="UP000194837">
    <property type="component" value="Unassembled WGS sequence"/>
</dbReference>
<dbReference type="SMART" id="SM00382">
    <property type="entry name" value="AAA"/>
    <property type="match status" value="1"/>
</dbReference>
<evidence type="ECO:0000256" key="3">
    <source>
        <dbReference type="ARBA" id="ARBA00022840"/>
    </source>
</evidence>
<dbReference type="InterPro" id="IPR003439">
    <property type="entry name" value="ABC_transporter-like_ATP-bd"/>
</dbReference>
<dbReference type="CDD" id="cd03214">
    <property type="entry name" value="ABC_Iron-Siderophores_B12_Hemin"/>
    <property type="match status" value="1"/>
</dbReference>
<keyword evidence="1" id="KW-0813">Transport</keyword>
<dbReference type="SUPFAM" id="SSF52540">
    <property type="entry name" value="P-loop containing nucleoside triphosphate hydrolases"/>
    <property type="match status" value="1"/>
</dbReference>
<dbReference type="RefSeq" id="WP_086522340.1">
    <property type="nucleotide sequence ID" value="NZ_MDJW01000012.1"/>
</dbReference>
<reference evidence="5 6" key="1">
    <citation type="submission" date="2016-08" db="EMBL/GenBank/DDBJ databases">
        <title>Genome sequence of Clavibacter michiganensis spp strain CFBP7494.</title>
        <authorList>
            <person name="Thapa S.P."/>
            <person name="Coaker G."/>
            <person name="Jacques M.-A."/>
        </authorList>
    </citation>
    <scope>NUCLEOTIDE SEQUENCE [LARGE SCALE GENOMIC DNA]</scope>
    <source>
        <strain evidence="5">CFBP7494</strain>
    </source>
</reference>
<dbReference type="Pfam" id="PF00005">
    <property type="entry name" value="ABC_tran"/>
    <property type="match status" value="1"/>
</dbReference>
<evidence type="ECO:0000259" key="4">
    <source>
        <dbReference type="PROSITE" id="PS50893"/>
    </source>
</evidence>
<dbReference type="Gene3D" id="3.40.50.300">
    <property type="entry name" value="P-loop containing nucleotide triphosphate hydrolases"/>
    <property type="match status" value="1"/>
</dbReference>
<gene>
    <name evidence="5" type="primary">fhuC_3</name>
    <name evidence="5" type="ORF">BFL34_02713</name>
</gene>
<dbReference type="PROSITE" id="PS50893">
    <property type="entry name" value="ABC_TRANSPORTER_2"/>
    <property type="match status" value="1"/>
</dbReference>